<dbReference type="InterPro" id="IPR057666">
    <property type="entry name" value="DrpA_SLOG"/>
</dbReference>
<dbReference type="SUPFAM" id="SSF102405">
    <property type="entry name" value="MCP/YpsA-like"/>
    <property type="match status" value="1"/>
</dbReference>
<organism evidence="3 4">
    <name type="scientific">Micromonospora gifhornensis</name>
    <dbReference type="NCBI Taxonomy" id="84594"/>
    <lineage>
        <taxon>Bacteria</taxon>
        <taxon>Bacillati</taxon>
        <taxon>Actinomycetota</taxon>
        <taxon>Actinomycetes</taxon>
        <taxon>Micromonosporales</taxon>
        <taxon>Micromonosporaceae</taxon>
        <taxon>Micromonospora</taxon>
    </lineage>
</organism>
<sequence>MGGDADERAARAALAWVCEPGDPLVWQLVAAHHPVEVRDMLSRPGASFAARAEIRHLRPEQMWATAAAAVDQARQDGGRVLIPTDPDWPAGLADLDVDEPVCLWARGPATVAAPAGAVSIVGSRASSPYGNHVAGYFAAQLAGRGVTVVSCGGLGIGGAALRSALVADGGGAAVAVLPCGLDQRHPYQHRALFDRLAADGLLLSAWPPDAAPSMRRAVANQRLLAAVTAGTVCVEASTRSRALSAVRHAVELGRVGMVVPGPVTSATSAGCHELLRADARVRAVADVDQVLADVTAGHGVQGGGGW</sequence>
<feature type="domain" description="Smf/DprA SLOG" evidence="2">
    <location>
        <begin position="80"/>
        <end position="292"/>
    </location>
</feature>
<dbReference type="Gene3D" id="3.40.50.450">
    <property type="match status" value="1"/>
</dbReference>
<evidence type="ECO:0000313" key="4">
    <source>
        <dbReference type="Proteomes" id="UP000647860"/>
    </source>
</evidence>
<comment type="caution">
    <text evidence="3">The sequence shown here is derived from an EMBL/GenBank/DDBJ whole genome shotgun (WGS) entry which is preliminary data.</text>
</comment>
<evidence type="ECO:0000313" key="3">
    <source>
        <dbReference type="EMBL" id="GIJ18423.1"/>
    </source>
</evidence>
<proteinExistence type="inferred from homology"/>
<dbReference type="PANTHER" id="PTHR43022:SF1">
    <property type="entry name" value="PROTEIN SMF"/>
    <property type="match status" value="1"/>
</dbReference>
<gene>
    <name evidence="3" type="ORF">Vgi01_51070</name>
</gene>
<comment type="similarity">
    <text evidence="1">Belongs to the DprA/Smf family.</text>
</comment>
<keyword evidence="4" id="KW-1185">Reference proteome</keyword>
<dbReference type="EMBL" id="BOPA01000040">
    <property type="protein sequence ID" value="GIJ18423.1"/>
    <property type="molecule type" value="Genomic_DNA"/>
</dbReference>
<name>A0ABQ4IL42_9ACTN</name>
<protein>
    <recommendedName>
        <fullName evidence="2">Smf/DprA SLOG domain-containing protein</fullName>
    </recommendedName>
</protein>
<dbReference type="InterPro" id="IPR003488">
    <property type="entry name" value="DprA"/>
</dbReference>
<dbReference type="Pfam" id="PF02481">
    <property type="entry name" value="DNA_processg_A"/>
    <property type="match status" value="1"/>
</dbReference>
<evidence type="ECO:0000259" key="2">
    <source>
        <dbReference type="Pfam" id="PF02481"/>
    </source>
</evidence>
<dbReference type="PANTHER" id="PTHR43022">
    <property type="entry name" value="PROTEIN SMF"/>
    <property type="match status" value="1"/>
</dbReference>
<accession>A0ABQ4IL42</accession>
<dbReference type="RefSeq" id="WP_239089150.1">
    <property type="nucleotide sequence ID" value="NZ_BAAAGZ010000063.1"/>
</dbReference>
<dbReference type="Proteomes" id="UP000647860">
    <property type="component" value="Unassembled WGS sequence"/>
</dbReference>
<reference evidence="3 4" key="1">
    <citation type="submission" date="2021-01" db="EMBL/GenBank/DDBJ databases">
        <title>Whole genome shotgun sequence of Verrucosispora gifhornensis NBRC 16317.</title>
        <authorList>
            <person name="Komaki H."/>
            <person name="Tamura T."/>
        </authorList>
    </citation>
    <scope>NUCLEOTIDE SEQUENCE [LARGE SCALE GENOMIC DNA]</scope>
    <source>
        <strain evidence="3 4">NBRC 16317</strain>
    </source>
</reference>
<evidence type="ECO:0000256" key="1">
    <source>
        <dbReference type="ARBA" id="ARBA00006525"/>
    </source>
</evidence>